<comment type="caution">
    <text evidence="2">The sequence shown here is derived from an EMBL/GenBank/DDBJ whole genome shotgun (WGS) entry which is preliminary data.</text>
</comment>
<reference evidence="2 3" key="1">
    <citation type="journal article" date="2015" name="Genome Announc.">
        <title>Expanding the biotechnology potential of lactobacilli through comparative genomics of 213 strains and associated genera.</title>
        <authorList>
            <person name="Sun Z."/>
            <person name="Harris H.M."/>
            <person name="McCann A."/>
            <person name="Guo C."/>
            <person name="Argimon S."/>
            <person name="Zhang W."/>
            <person name="Yang X."/>
            <person name="Jeffery I.B."/>
            <person name="Cooney J.C."/>
            <person name="Kagawa T.F."/>
            <person name="Liu W."/>
            <person name="Song Y."/>
            <person name="Salvetti E."/>
            <person name="Wrobel A."/>
            <person name="Rasinkangas P."/>
            <person name="Parkhill J."/>
            <person name="Rea M.C."/>
            <person name="O'Sullivan O."/>
            <person name="Ritari J."/>
            <person name="Douillard F.P."/>
            <person name="Paul Ross R."/>
            <person name="Yang R."/>
            <person name="Briner A.E."/>
            <person name="Felis G.E."/>
            <person name="de Vos W.M."/>
            <person name="Barrangou R."/>
            <person name="Klaenhammer T.R."/>
            <person name="Caufield P.W."/>
            <person name="Cui Y."/>
            <person name="Zhang H."/>
            <person name="O'Toole P.W."/>
        </authorList>
    </citation>
    <scope>NUCLEOTIDE SEQUENCE [LARGE SCALE GENOMIC DNA]</scope>
    <source>
        <strain evidence="2 3">DSM 14857</strain>
    </source>
</reference>
<dbReference type="Proteomes" id="UP000051647">
    <property type="component" value="Unassembled WGS sequence"/>
</dbReference>
<dbReference type="InterPro" id="IPR008964">
    <property type="entry name" value="Invasin/intimin_cell_adhesion"/>
</dbReference>
<sequence length="624" mass="68584">MILSFFSTTKDSADIARADDTEVTPLFKPSPDPVKILFVYWTSGFTLQPTSQYTYVGQPVTLNTDTVITLLDSVTGLYRYKYQWYDSADGLNWGETNSATKKDVTIDPTEVGTVYYQQTYTRNVILGDRSGYYSKVASITTYPEPKDATAVDVTVDDDYLYNSLEEPATTYARAKPDPYDSTAKLSWSIDDTSLATIDSKTGLVTANNSGKSGVVHVTGTLTNSDDSIVEDSEKITIGGGLNDQTANEGDSATFKILGQWDEKPESIVWHKVANGKDTTISDASDLSYKTPATSMSDDGSQYYAVIKISQDDANGKPQITTITTNKAKLTVIPSTLPKISFKSNIYNLTNDDHNSDDTGIHGVIAQDEIVIKGSVKDENQYSEMTDGLIKVKLPANMTPTTVLLDGQAYDDYSLVADPTDANVRDLRIHNIDFSQNRSHDFEIQVPAASNDNLQFVTTPSLDWQKSNAKDTDGTYSGNPLSMDFSDDKLTAQANDISYGTLKFQDVGKDINGNVNGTNNTDKNLLSVQDNRRNKVATQIYLSQKNPFKDGETTLPAELRYYYQGQYRLLNENDTLISSSSSGAKLDSVGNDLDQGLRLYVNPGNFRPGSYSSDLVWTITDAPET</sequence>
<accession>A0A0R1SBQ0</accession>
<proteinExistence type="predicted"/>
<dbReference type="eggNOG" id="COG5492">
    <property type="taxonomic scope" value="Bacteria"/>
</dbReference>
<dbReference type="STRING" id="1423815.FC27_GL000407"/>
<name>A0A0R1SBQ0_9LACO</name>
<dbReference type="Pfam" id="PF02368">
    <property type="entry name" value="Big_2"/>
    <property type="match status" value="1"/>
</dbReference>
<dbReference type="AlphaFoldDB" id="A0A0R1SBQ0"/>
<evidence type="ECO:0000313" key="2">
    <source>
        <dbReference type="EMBL" id="KRL66669.1"/>
    </source>
</evidence>
<dbReference type="EMBL" id="AZFA01000012">
    <property type="protein sequence ID" value="KRL66669.1"/>
    <property type="molecule type" value="Genomic_DNA"/>
</dbReference>
<evidence type="ECO:0000313" key="3">
    <source>
        <dbReference type="Proteomes" id="UP000051647"/>
    </source>
</evidence>
<feature type="domain" description="BIG2" evidence="1">
    <location>
        <begin position="165"/>
        <end position="217"/>
    </location>
</feature>
<keyword evidence="3" id="KW-1185">Reference proteome</keyword>
<dbReference type="PATRIC" id="fig|1423815.3.peg.414"/>
<dbReference type="InterPro" id="IPR003343">
    <property type="entry name" value="Big_2"/>
</dbReference>
<protein>
    <recommendedName>
        <fullName evidence="1">BIG2 domain-containing protein</fullName>
    </recommendedName>
</protein>
<evidence type="ECO:0000259" key="1">
    <source>
        <dbReference type="Pfam" id="PF02368"/>
    </source>
</evidence>
<organism evidence="2 3">
    <name type="scientific">Companilactobacillus versmoldensis DSM 14857 = KCTC 3814</name>
    <dbReference type="NCBI Taxonomy" id="1423815"/>
    <lineage>
        <taxon>Bacteria</taxon>
        <taxon>Bacillati</taxon>
        <taxon>Bacillota</taxon>
        <taxon>Bacilli</taxon>
        <taxon>Lactobacillales</taxon>
        <taxon>Lactobacillaceae</taxon>
        <taxon>Companilactobacillus</taxon>
    </lineage>
</organism>
<gene>
    <name evidence="2" type="ORF">FC27_GL000407</name>
</gene>
<dbReference type="SUPFAM" id="SSF49373">
    <property type="entry name" value="Invasin/intimin cell-adhesion fragments"/>
    <property type="match status" value="1"/>
</dbReference>
<dbReference type="Gene3D" id="2.60.40.1080">
    <property type="match status" value="1"/>
</dbReference>